<dbReference type="Pfam" id="PF00155">
    <property type="entry name" value="Aminotran_1_2"/>
    <property type="match status" value="1"/>
</dbReference>
<dbReference type="CDD" id="cd07377">
    <property type="entry name" value="WHTH_GntR"/>
    <property type="match status" value="1"/>
</dbReference>
<dbReference type="InterPro" id="IPR000524">
    <property type="entry name" value="Tscrpt_reg_HTH_GntR"/>
</dbReference>
<dbReference type="InterPro" id="IPR036390">
    <property type="entry name" value="WH_DNA-bd_sf"/>
</dbReference>
<dbReference type="GO" id="GO:0003700">
    <property type="term" value="F:DNA-binding transcription factor activity"/>
    <property type="evidence" value="ECO:0007669"/>
    <property type="project" value="InterPro"/>
</dbReference>
<evidence type="ECO:0000256" key="1">
    <source>
        <dbReference type="ARBA" id="ARBA00005384"/>
    </source>
</evidence>
<comment type="similarity">
    <text evidence="1">In the C-terminal section; belongs to the class-I pyridoxal-phosphate-dependent aminotransferase family.</text>
</comment>
<sequence length="494" mass="56192">MIENFIRLDRHSAESLQMQIRRQIAIAVVSGRFPPNYALPSVRGFAQRLNVSNNTVSLAYDALRQDGFIASKNRSGYYISPDAHAIRDAAVMRDAAREDADRFDFKAHFRGATYDQPRTTKPHDALVRFRFPFICGHVDPNIFPVGAWRECVRDSVNSLQIRNWAMDFSTVDDPLLVQQLILRVLQPRGIYANPDEVLITVGGQNALYIALKLLLSRRGVLGVENPGYPEAANIARMDGHRVRHLPMDDEGLILSPEALECGCLYVTTTHQHPTTITMSEPRRHAFLEKTREKGIFIIEDDYEAETTFDEKAVPALKALDRYGNVIYVGSLTKSLMPGLRIGFLVDDRDFVTEARSFRHHILRHPPINNQNSVGLFLERGHFDRFIARLRQEYIARSDIMRKALHTYLPELDDRVRFGGSSCSLSFADMLDTLALQEAAARRSVYFEELSKNFENPEDGRSWMRIGYSCIDKALIPEGIQRLSEAVAELRGLQR</sequence>
<dbReference type="PANTHER" id="PTHR46577:SF1">
    <property type="entry name" value="HTH-TYPE TRANSCRIPTIONAL REGULATORY PROTEIN GABR"/>
    <property type="match status" value="1"/>
</dbReference>
<reference evidence="7 8" key="1">
    <citation type="submission" date="2015-12" db="EMBL/GenBank/DDBJ databases">
        <title>Genome sequence of Tistrella mobilis MCCC 1A02139.</title>
        <authorList>
            <person name="Lu L."/>
            <person name="Lai Q."/>
            <person name="Shao Z."/>
            <person name="Qian P."/>
        </authorList>
    </citation>
    <scope>NUCLEOTIDE SEQUENCE [LARGE SCALE GENOMIC DNA]</scope>
    <source>
        <strain evidence="7 8">MCCC 1A02139</strain>
    </source>
</reference>
<accession>A0A161PZ79</accession>
<dbReference type="AlphaFoldDB" id="A0A161PZ79"/>
<dbReference type="InterPro" id="IPR004839">
    <property type="entry name" value="Aminotransferase_I/II_large"/>
</dbReference>
<organism evidence="7 8">
    <name type="scientific">Tistrella mobilis</name>
    <dbReference type="NCBI Taxonomy" id="171437"/>
    <lineage>
        <taxon>Bacteria</taxon>
        <taxon>Pseudomonadati</taxon>
        <taxon>Pseudomonadota</taxon>
        <taxon>Alphaproteobacteria</taxon>
        <taxon>Geminicoccales</taxon>
        <taxon>Geminicoccaceae</taxon>
        <taxon>Tistrella</taxon>
    </lineage>
</organism>
<comment type="caution">
    <text evidence="7">The sequence shown here is derived from an EMBL/GenBank/DDBJ whole genome shotgun (WGS) entry which is preliminary data.</text>
</comment>
<feature type="domain" description="HTH gntR-type" evidence="6">
    <location>
        <begin position="14"/>
        <end position="82"/>
    </location>
</feature>
<evidence type="ECO:0000256" key="2">
    <source>
        <dbReference type="ARBA" id="ARBA00022898"/>
    </source>
</evidence>
<dbReference type="InterPro" id="IPR051446">
    <property type="entry name" value="HTH_trans_reg/aminotransferase"/>
</dbReference>
<dbReference type="EMBL" id="LPZR01000031">
    <property type="protein sequence ID" value="KYO57297.1"/>
    <property type="molecule type" value="Genomic_DNA"/>
</dbReference>
<dbReference type="InterPro" id="IPR036388">
    <property type="entry name" value="WH-like_DNA-bd_sf"/>
</dbReference>
<evidence type="ECO:0000256" key="5">
    <source>
        <dbReference type="ARBA" id="ARBA00023163"/>
    </source>
</evidence>
<keyword evidence="4" id="KW-0238">DNA-binding</keyword>
<dbReference type="PROSITE" id="PS50949">
    <property type="entry name" value="HTH_GNTR"/>
    <property type="match status" value="1"/>
</dbReference>
<dbReference type="RefSeq" id="WP_062761647.1">
    <property type="nucleotide sequence ID" value="NZ_CP121045.1"/>
</dbReference>
<dbReference type="SUPFAM" id="SSF46785">
    <property type="entry name" value="Winged helix' DNA-binding domain"/>
    <property type="match status" value="1"/>
</dbReference>
<evidence type="ECO:0000313" key="7">
    <source>
        <dbReference type="EMBL" id="KYO57297.1"/>
    </source>
</evidence>
<evidence type="ECO:0000313" key="8">
    <source>
        <dbReference type="Proteomes" id="UP000075787"/>
    </source>
</evidence>
<dbReference type="GO" id="GO:0003677">
    <property type="term" value="F:DNA binding"/>
    <property type="evidence" value="ECO:0007669"/>
    <property type="project" value="UniProtKB-KW"/>
</dbReference>
<dbReference type="Proteomes" id="UP000075787">
    <property type="component" value="Unassembled WGS sequence"/>
</dbReference>
<proteinExistence type="inferred from homology"/>
<keyword evidence="3" id="KW-0805">Transcription regulation</keyword>
<dbReference type="PANTHER" id="PTHR46577">
    <property type="entry name" value="HTH-TYPE TRANSCRIPTIONAL REGULATORY PROTEIN GABR"/>
    <property type="match status" value="1"/>
</dbReference>
<keyword evidence="2" id="KW-0663">Pyridoxal phosphate</keyword>
<dbReference type="OrthoDB" id="9808770at2"/>
<keyword evidence="5" id="KW-0804">Transcription</keyword>
<protein>
    <submittedName>
        <fullName evidence="7">Transcriptional regulator</fullName>
    </submittedName>
</protein>
<dbReference type="InterPro" id="IPR015424">
    <property type="entry name" value="PyrdxlP-dep_Trfase"/>
</dbReference>
<dbReference type="SMART" id="SM00345">
    <property type="entry name" value="HTH_GNTR"/>
    <property type="match status" value="1"/>
</dbReference>
<dbReference type="Gene3D" id="3.40.640.10">
    <property type="entry name" value="Type I PLP-dependent aspartate aminotransferase-like (Major domain)"/>
    <property type="match status" value="1"/>
</dbReference>
<dbReference type="Pfam" id="PF00392">
    <property type="entry name" value="GntR"/>
    <property type="match status" value="1"/>
</dbReference>
<name>A0A161PZ79_9PROT</name>
<dbReference type="GeneID" id="97243112"/>
<dbReference type="SUPFAM" id="SSF53383">
    <property type="entry name" value="PLP-dependent transferases"/>
    <property type="match status" value="1"/>
</dbReference>
<gene>
    <name evidence="7" type="ORF">AUP44_20805</name>
</gene>
<evidence type="ECO:0000259" key="6">
    <source>
        <dbReference type="PROSITE" id="PS50949"/>
    </source>
</evidence>
<evidence type="ECO:0000256" key="4">
    <source>
        <dbReference type="ARBA" id="ARBA00023125"/>
    </source>
</evidence>
<evidence type="ECO:0000256" key="3">
    <source>
        <dbReference type="ARBA" id="ARBA00023015"/>
    </source>
</evidence>
<dbReference type="Gene3D" id="1.10.10.10">
    <property type="entry name" value="Winged helix-like DNA-binding domain superfamily/Winged helix DNA-binding domain"/>
    <property type="match status" value="1"/>
</dbReference>
<dbReference type="GO" id="GO:0030170">
    <property type="term" value="F:pyridoxal phosphate binding"/>
    <property type="evidence" value="ECO:0007669"/>
    <property type="project" value="InterPro"/>
</dbReference>
<dbReference type="CDD" id="cd00609">
    <property type="entry name" value="AAT_like"/>
    <property type="match status" value="1"/>
</dbReference>
<dbReference type="InterPro" id="IPR015421">
    <property type="entry name" value="PyrdxlP-dep_Trfase_major"/>
</dbReference>